<dbReference type="CDD" id="cd16495">
    <property type="entry name" value="RING_CH-C4HC3_MARCH"/>
    <property type="match status" value="1"/>
</dbReference>
<dbReference type="SUPFAM" id="SSF57850">
    <property type="entry name" value="RING/U-box"/>
    <property type="match status" value="1"/>
</dbReference>
<feature type="transmembrane region" description="Helical" evidence="4">
    <location>
        <begin position="229"/>
        <end position="247"/>
    </location>
</feature>
<evidence type="ECO:0000313" key="7">
    <source>
        <dbReference type="EMBL" id="GES78397.1"/>
    </source>
</evidence>
<evidence type="ECO:0000256" key="3">
    <source>
        <dbReference type="ARBA" id="ARBA00022833"/>
    </source>
</evidence>
<reference evidence="7" key="2">
    <citation type="submission" date="2019-10" db="EMBL/GenBank/DDBJ databases">
        <title>Conservation and host-specific expression of non-tandemly repeated heterogenous ribosome RNA gene in arbuscular mycorrhizal fungi.</title>
        <authorList>
            <person name="Maeda T."/>
            <person name="Kobayashi Y."/>
            <person name="Nakagawa T."/>
            <person name="Ezawa T."/>
            <person name="Yamaguchi K."/>
            <person name="Bino T."/>
            <person name="Nishimoto Y."/>
            <person name="Shigenobu S."/>
            <person name="Kawaguchi M."/>
        </authorList>
    </citation>
    <scope>NUCLEOTIDE SEQUENCE</scope>
    <source>
        <strain evidence="7">HR1</strain>
    </source>
</reference>
<protein>
    <submittedName>
        <fullName evidence="7">E3 ubiquitin-protein ligase MARCH8-like isoform X1</fullName>
    </submittedName>
</protein>
<keyword evidence="4" id="KW-0472">Membrane</keyword>
<dbReference type="EMBL" id="BLAL01000037">
    <property type="protein sequence ID" value="GES78397.1"/>
    <property type="molecule type" value="Genomic_DNA"/>
</dbReference>
<keyword evidence="4" id="KW-0812">Transmembrane</keyword>
<evidence type="ECO:0000256" key="1">
    <source>
        <dbReference type="ARBA" id="ARBA00022723"/>
    </source>
</evidence>
<keyword evidence="1" id="KW-0479">Metal-binding</keyword>
<dbReference type="GO" id="GO:0008270">
    <property type="term" value="F:zinc ion binding"/>
    <property type="evidence" value="ECO:0007669"/>
    <property type="project" value="UniProtKB-KW"/>
</dbReference>
<dbReference type="Pfam" id="PF12906">
    <property type="entry name" value="RINGv"/>
    <property type="match status" value="1"/>
</dbReference>
<sequence length="306" mass="35796">MISSPQNNDLYPTCRICRSDEPKSLIAPCKCKGTVKYVHRTCLMQWRKRLVSIKSDNMELDTCTLCKFRYNVKHNSKFGNVMARLEIRFIITCIIILIMLFPSGYIMKLITSLTSKLYLRDVEINNVLVCSSLTKSSSDTILSIISNDFYNSLIKTLTDKDFWIRVMCNDTIQHLCLGLFFLGSVSNIVTAYFVMDELLDLFHQQQLLRQQPQQQQLIHDLFEIQNKKFILWGCCVAVIMFWFHYSLSSLKITTNQDEFPLLILRWITISMAVLDFGLRRIFWQLNKINFDDGEVLSMQKVDFNEL</sequence>
<feature type="transmembrane region" description="Helical" evidence="4">
    <location>
        <begin position="172"/>
        <end position="195"/>
    </location>
</feature>
<dbReference type="InterPro" id="IPR013083">
    <property type="entry name" value="Znf_RING/FYVE/PHD"/>
</dbReference>
<dbReference type="AlphaFoldDB" id="A0A2Z6QK79"/>
<evidence type="ECO:0000313" key="6">
    <source>
        <dbReference type="EMBL" id="GBB85141.1"/>
    </source>
</evidence>
<feature type="transmembrane region" description="Helical" evidence="4">
    <location>
        <begin position="259"/>
        <end position="278"/>
    </location>
</feature>
<dbReference type="Proteomes" id="UP000615446">
    <property type="component" value="Unassembled WGS sequence"/>
</dbReference>
<dbReference type="EMBL" id="BEXD01000191">
    <property type="protein sequence ID" value="GBB85141.1"/>
    <property type="molecule type" value="Genomic_DNA"/>
</dbReference>
<name>A0A2Z6QK79_9GLOM</name>
<gene>
    <name evidence="7" type="ORF">RCL2_000570100</name>
    <name evidence="6" type="ORF">RclHR1_01170025</name>
</gene>
<dbReference type="InterPro" id="IPR011016">
    <property type="entry name" value="Znf_RING-CH"/>
</dbReference>
<organism evidence="6 8">
    <name type="scientific">Rhizophagus clarus</name>
    <dbReference type="NCBI Taxonomy" id="94130"/>
    <lineage>
        <taxon>Eukaryota</taxon>
        <taxon>Fungi</taxon>
        <taxon>Fungi incertae sedis</taxon>
        <taxon>Mucoromycota</taxon>
        <taxon>Glomeromycotina</taxon>
        <taxon>Glomeromycetes</taxon>
        <taxon>Glomerales</taxon>
        <taxon>Glomeraceae</taxon>
        <taxon>Rhizophagus</taxon>
    </lineage>
</organism>
<evidence type="ECO:0000256" key="4">
    <source>
        <dbReference type="SAM" id="Phobius"/>
    </source>
</evidence>
<proteinExistence type="predicted"/>
<keyword evidence="2" id="KW-0863">Zinc-finger</keyword>
<dbReference type="STRING" id="94130.A0A2Z6QK79"/>
<feature type="transmembrane region" description="Helical" evidence="4">
    <location>
        <begin position="87"/>
        <end position="107"/>
    </location>
</feature>
<reference evidence="6 8" key="1">
    <citation type="submission" date="2017-11" db="EMBL/GenBank/DDBJ databases">
        <title>The genome of Rhizophagus clarus HR1 reveals common genetic basis of auxotrophy among arbuscular mycorrhizal fungi.</title>
        <authorList>
            <person name="Kobayashi Y."/>
        </authorList>
    </citation>
    <scope>NUCLEOTIDE SEQUENCE [LARGE SCALE GENOMIC DNA]</scope>
    <source>
        <strain evidence="6 8">HR1</strain>
    </source>
</reference>
<evidence type="ECO:0000313" key="8">
    <source>
        <dbReference type="Proteomes" id="UP000247702"/>
    </source>
</evidence>
<dbReference type="Gene3D" id="3.30.40.10">
    <property type="entry name" value="Zinc/RING finger domain, C3HC4 (zinc finger)"/>
    <property type="match status" value="1"/>
</dbReference>
<dbReference type="SMART" id="SM00744">
    <property type="entry name" value="RINGv"/>
    <property type="match status" value="1"/>
</dbReference>
<comment type="caution">
    <text evidence="6">The sequence shown here is derived from an EMBL/GenBank/DDBJ whole genome shotgun (WGS) entry which is preliminary data.</text>
</comment>
<dbReference type="Proteomes" id="UP000247702">
    <property type="component" value="Unassembled WGS sequence"/>
</dbReference>
<dbReference type="PROSITE" id="PS51292">
    <property type="entry name" value="ZF_RING_CH"/>
    <property type="match status" value="1"/>
</dbReference>
<dbReference type="PANTHER" id="PTHR46347:SF1">
    <property type="entry name" value="RING_FYVE_PHD ZINC FINGER SUPERFAMILY PROTEIN"/>
    <property type="match status" value="1"/>
</dbReference>
<evidence type="ECO:0000256" key="2">
    <source>
        <dbReference type="ARBA" id="ARBA00022771"/>
    </source>
</evidence>
<dbReference type="OrthoDB" id="264354at2759"/>
<keyword evidence="3" id="KW-0862">Zinc</keyword>
<keyword evidence="8" id="KW-1185">Reference proteome</keyword>
<dbReference type="PANTHER" id="PTHR46347">
    <property type="entry name" value="RING/FYVE/PHD ZINC FINGER SUPERFAMILY PROTEIN"/>
    <property type="match status" value="1"/>
</dbReference>
<accession>A0A2Z6QK79</accession>
<feature type="domain" description="RING-CH-type" evidence="5">
    <location>
        <begin position="6"/>
        <end position="73"/>
    </location>
</feature>
<keyword evidence="4" id="KW-1133">Transmembrane helix</keyword>
<evidence type="ECO:0000259" key="5">
    <source>
        <dbReference type="PROSITE" id="PS51292"/>
    </source>
</evidence>